<dbReference type="InterPro" id="IPR038765">
    <property type="entry name" value="Papain-like_cys_pep_sf"/>
</dbReference>
<protein>
    <recommendedName>
        <fullName evidence="3">Permuted papain-like amidase YaeF/Yiix C92 family enzyme</fullName>
    </recommendedName>
</protein>
<dbReference type="RefSeq" id="WP_161717161.1">
    <property type="nucleotide sequence ID" value="NZ_JAAAPO010000002.1"/>
</dbReference>
<gene>
    <name evidence="1" type="ORF">GTZ99_04770</name>
</gene>
<dbReference type="SUPFAM" id="SSF54001">
    <property type="entry name" value="Cysteine proteinases"/>
    <property type="match status" value="1"/>
</dbReference>
<dbReference type="Gene3D" id="3.90.1720.10">
    <property type="entry name" value="endopeptidase domain like (from Nostoc punctiforme)"/>
    <property type="match status" value="1"/>
</dbReference>
<name>A0ABW9XBG7_9SPHN</name>
<accession>A0ABW9XBG7</accession>
<keyword evidence="2" id="KW-1185">Reference proteome</keyword>
<evidence type="ECO:0000313" key="1">
    <source>
        <dbReference type="EMBL" id="NBC35866.1"/>
    </source>
</evidence>
<reference evidence="2" key="1">
    <citation type="submission" date="2020-01" db="EMBL/GenBank/DDBJ databases">
        <title>Sphingomonas sp. strain CSW-10.</title>
        <authorList>
            <person name="Chen W.-M."/>
        </authorList>
    </citation>
    <scope>NUCLEOTIDE SEQUENCE [LARGE SCALE GENOMIC DNA]</scope>
    <source>
        <strain evidence="2">FSY-8</strain>
    </source>
</reference>
<sequence>MNIDDFGQNGRSYEDIRASIKTGDVLFCSGSALFSDLIKFATKSPISHVGFVIRFDAIDRIMVMESVESIGVRSVPLSSYVRDYCGTGKPYPGKLAIGRHAAFPDGDAGKIKTLMTHSVDLLGHRYDNAQIGKIAMRIMAGAAGLHIGDVIKPDKDFICSEYVADAYASIDIHLPRSAGGFVAPADVAKCGDIALLSAIAI</sequence>
<proteinExistence type="predicted"/>
<evidence type="ECO:0008006" key="3">
    <source>
        <dbReference type="Google" id="ProtNLM"/>
    </source>
</evidence>
<dbReference type="Proteomes" id="UP000753724">
    <property type="component" value="Unassembled WGS sequence"/>
</dbReference>
<comment type="caution">
    <text evidence="1">The sequence shown here is derived from an EMBL/GenBank/DDBJ whole genome shotgun (WGS) entry which is preliminary data.</text>
</comment>
<dbReference type="EMBL" id="JAAAPO010000002">
    <property type="protein sequence ID" value="NBC35866.1"/>
    <property type="molecule type" value="Genomic_DNA"/>
</dbReference>
<organism evidence="1 2">
    <name type="scientific">Novosphingobium ovatum</name>
    <dbReference type="NCBI Taxonomy" id="1908523"/>
    <lineage>
        <taxon>Bacteria</taxon>
        <taxon>Pseudomonadati</taxon>
        <taxon>Pseudomonadota</taxon>
        <taxon>Alphaproteobacteria</taxon>
        <taxon>Sphingomonadales</taxon>
        <taxon>Sphingomonadaceae</taxon>
        <taxon>Novosphingobium</taxon>
    </lineage>
</organism>
<evidence type="ECO:0000313" key="2">
    <source>
        <dbReference type="Proteomes" id="UP000753724"/>
    </source>
</evidence>